<keyword evidence="11 17" id="KW-1133">Transmembrane helix</keyword>
<keyword evidence="13 17" id="KW-0830">Ubiquinone</keyword>
<protein>
    <recommendedName>
        <fullName evidence="5 17">NADH-ubiquinone oxidoreductase chain 4</fullName>
        <ecNumber evidence="4 17">7.1.1.2</ecNumber>
    </recommendedName>
</protein>
<dbReference type="CTD" id="4538"/>
<feature type="domain" description="NADH:ubiquinone oxidoreductase chain 4 N-terminal" evidence="19">
    <location>
        <begin position="15"/>
        <end position="92"/>
    </location>
</feature>
<gene>
    <name evidence="20" type="primary">ND4</name>
</gene>
<evidence type="ECO:0000313" key="22">
    <source>
        <dbReference type="EMBL" id="QAB05984.1"/>
    </source>
</evidence>
<comment type="catalytic activity">
    <reaction evidence="16 17">
        <text>a ubiquinone + NADH + 5 H(+)(in) = a ubiquinol + NAD(+) + 4 H(+)(out)</text>
        <dbReference type="Rhea" id="RHEA:29091"/>
        <dbReference type="Rhea" id="RHEA-COMP:9565"/>
        <dbReference type="Rhea" id="RHEA-COMP:9566"/>
        <dbReference type="ChEBI" id="CHEBI:15378"/>
        <dbReference type="ChEBI" id="CHEBI:16389"/>
        <dbReference type="ChEBI" id="CHEBI:17976"/>
        <dbReference type="ChEBI" id="CHEBI:57540"/>
        <dbReference type="ChEBI" id="CHEBI:57945"/>
        <dbReference type="EC" id="7.1.1.2"/>
    </reaction>
</comment>
<evidence type="ECO:0000256" key="11">
    <source>
        <dbReference type="ARBA" id="ARBA00022989"/>
    </source>
</evidence>
<evidence type="ECO:0000256" key="7">
    <source>
        <dbReference type="ARBA" id="ARBA00022660"/>
    </source>
</evidence>
<feature type="transmembrane region" description="Helical" evidence="17">
    <location>
        <begin position="47"/>
        <end position="66"/>
    </location>
</feature>
<feature type="transmembrane region" description="Helical" evidence="17">
    <location>
        <begin position="365"/>
        <end position="386"/>
    </location>
</feature>
<evidence type="ECO:0000313" key="20">
    <source>
        <dbReference type="EMBL" id="QAB05958.1"/>
    </source>
</evidence>
<evidence type="ECO:0000256" key="5">
    <source>
        <dbReference type="ARBA" id="ARBA00021006"/>
    </source>
</evidence>
<feature type="transmembrane region" description="Helical" evidence="17">
    <location>
        <begin position="262"/>
        <end position="284"/>
    </location>
</feature>
<dbReference type="InterPro" id="IPR000260">
    <property type="entry name" value="NADH4_N"/>
</dbReference>
<evidence type="ECO:0000256" key="13">
    <source>
        <dbReference type="ARBA" id="ARBA00023075"/>
    </source>
</evidence>
<evidence type="ECO:0000256" key="16">
    <source>
        <dbReference type="ARBA" id="ARBA00049551"/>
    </source>
</evidence>
<dbReference type="PANTHER" id="PTHR43507:SF20">
    <property type="entry name" value="NADH-UBIQUINONE OXIDOREDUCTASE CHAIN 4"/>
    <property type="match status" value="1"/>
</dbReference>
<keyword evidence="12 17" id="KW-0520">NAD</keyword>
<accession>A0A3R5SXI1</accession>
<evidence type="ECO:0000256" key="3">
    <source>
        <dbReference type="ARBA" id="ARBA00009025"/>
    </source>
</evidence>
<evidence type="ECO:0000256" key="8">
    <source>
        <dbReference type="ARBA" id="ARBA00022692"/>
    </source>
</evidence>
<dbReference type="InterPro" id="IPR003918">
    <property type="entry name" value="NADH_UbQ_OxRdtase"/>
</dbReference>
<dbReference type="EMBL" id="MH043269">
    <property type="protein sequence ID" value="QAB05958.1"/>
    <property type="molecule type" value="Genomic_DNA"/>
</dbReference>
<dbReference type="GO" id="GO:0031966">
    <property type="term" value="C:mitochondrial membrane"/>
    <property type="evidence" value="ECO:0007669"/>
    <property type="project" value="UniProtKB-SubCell"/>
</dbReference>
<dbReference type="EMBL" id="MH043271">
    <property type="protein sequence ID" value="QAB05984.1"/>
    <property type="molecule type" value="Genomic_DNA"/>
</dbReference>
<feature type="transmembrane region" description="Helical" evidence="17">
    <location>
        <begin position="235"/>
        <end position="255"/>
    </location>
</feature>
<dbReference type="Pfam" id="PF00361">
    <property type="entry name" value="Proton_antipo_M"/>
    <property type="match status" value="1"/>
</dbReference>
<dbReference type="InterPro" id="IPR001750">
    <property type="entry name" value="ND/Mrp_TM"/>
</dbReference>
<feature type="transmembrane region" description="Helical" evidence="17">
    <location>
        <begin position="407"/>
        <end position="425"/>
    </location>
</feature>
<dbReference type="GO" id="GO:0008137">
    <property type="term" value="F:NADH dehydrogenase (ubiquinone) activity"/>
    <property type="evidence" value="ECO:0007669"/>
    <property type="project" value="UniProtKB-UniRule"/>
</dbReference>
<dbReference type="RefSeq" id="YP_009560725.1">
    <property type="nucleotide sequence ID" value="NC_041086.1"/>
</dbReference>
<evidence type="ECO:0000256" key="15">
    <source>
        <dbReference type="ARBA" id="ARBA00023136"/>
    </source>
</evidence>
<feature type="transmembrane region" description="Helical" evidence="17">
    <location>
        <begin position="132"/>
        <end position="151"/>
    </location>
</feature>
<evidence type="ECO:0000256" key="2">
    <source>
        <dbReference type="ARBA" id="ARBA00004225"/>
    </source>
</evidence>
<evidence type="ECO:0000259" key="18">
    <source>
        <dbReference type="Pfam" id="PF00361"/>
    </source>
</evidence>
<dbReference type="GO" id="GO:0003954">
    <property type="term" value="F:NADH dehydrogenase activity"/>
    <property type="evidence" value="ECO:0007669"/>
    <property type="project" value="TreeGrafter"/>
</dbReference>
<evidence type="ECO:0000259" key="19">
    <source>
        <dbReference type="Pfam" id="PF01059"/>
    </source>
</evidence>
<dbReference type="PANTHER" id="PTHR43507">
    <property type="entry name" value="NADH-UBIQUINONE OXIDOREDUCTASE CHAIN 4"/>
    <property type="match status" value="1"/>
</dbReference>
<feature type="transmembrane region" description="Helical" evidence="17">
    <location>
        <begin position="171"/>
        <end position="193"/>
    </location>
</feature>
<feature type="transmembrane region" description="Helical" evidence="17">
    <location>
        <begin position="290"/>
        <end position="311"/>
    </location>
</feature>
<comment type="subcellular location">
    <subcellularLocation>
        <location evidence="2 17">Mitochondrion membrane</location>
        <topology evidence="2 17">Multi-pass membrane protein</topology>
    </subcellularLocation>
</comment>
<sequence>MYNNYNISISFYDCFIIIFFFFFFFFFFFSLLGDEFNYMSYMLGGDLMSMCLMMLTIWMIYLMMMASFMNKLFEEKMFMFYLMMMMFFLLMCFYSLSLLMFYFFFESVLFPIIMIIFNWGNQPERLQAGIYMLMYTLFGSYPLLVIMLIYGDVSLNYIYMSMEMSMNLMGMVFFLMVLGFLVKVPMFFVHLWLPKAHVEAPISGSMILAAVLLKLGVYGLYRFNFFFMKELMEMGYMIMVISVVGGMIVGIMCVFQVDIKSLIAYSSVCHMGVVMGGVITMNFWSSYGSLLLMIGHGLCSSGMFCLANFMYERFFTRSIILMKGVGKFFPNLCLWWFLFSAINMSAPMSMNLFGEIFLIGSMMKFSMFFMFPLMIISFISAGYSLYLFSYTQHGEGCWLFSVKLIGIREYMVMLFHFFPMIIWIMKMELFCYWY</sequence>
<dbReference type="PRINTS" id="PR01437">
    <property type="entry name" value="NUOXDRDTASE4"/>
</dbReference>
<feature type="transmembrane region" description="Helical" evidence="17">
    <location>
        <begin position="78"/>
        <end position="96"/>
    </location>
</feature>
<evidence type="ECO:0000256" key="9">
    <source>
        <dbReference type="ARBA" id="ARBA00022967"/>
    </source>
</evidence>
<dbReference type="EMBL" id="MH043270">
    <property type="protein sequence ID" value="QAB05971.1"/>
    <property type="molecule type" value="Genomic_DNA"/>
</dbReference>
<dbReference type="GO" id="GO:0048039">
    <property type="term" value="F:ubiquinone binding"/>
    <property type="evidence" value="ECO:0007669"/>
    <property type="project" value="TreeGrafter"/>
</dbReference>
<evidence type="ECO:0000256" key="12">
    <source>
        <dbReference type="ARBA" id="ARBA00023027"/>
    </source>
</evidence>
<evidence type="ECO:0000256" key="1">
    <source>
        <dbReference type="ARBA" id="ARBA00003257"/>
    </source>
</evidence>
<dbReference type="GeneID" id="39331313"/>
<geneLocation type="mitochondrion" evidence="20"/>
<organism evidence="20">
    <name type="scientific">Ixodes tasmani</name>
    <name type="common">Tasmanian possum tick</name>
    <dbReference type="NCBI Taxonomy" id="59654"/>
    <lineage>
        <taxon>Eukaryota</taxon>
        <taxon>Metazoa</taxon>
        <taxon>Ecdysozoa</taxon>
        <taxon>Arthropoda</taxon>
        <taxon>Chelicerata</taxon>
        <taxon>Arachnida</taxon>
        <taxon>Acari</taxon>
        <taxon>Parasitiformes</taxon>
        <taxon>Ixodida</taxon>
        <taxon>Ixodoidea</taxon>
        <taxon>Ixodidae</taxon>
        <taxon>Ixodinae</taxon>
        <taxon>Ixodes</taxon>
    </lineage>
</organism>
<keyword evidence="6 17" id="KW-0813">Transport</keyword>
<feature type="domain" description="NADH:quinone oxidoreductase/Mrp antiporter transmembrane" evidence="18">
    <location>
        <begin position="95"/>
        <end position="379"/>
    </location>
</feature>
<feature type="transmembrane region" description="Helical" evidence="17">
    <location>
        <begin position="12"/>
        <end position="32"/>
    </location>
</feature>
<feature type="transmembrane region" description="Helical" evidence="17">
    <location>
        <begin position="102"/>
        <end position="120"/>
    </location>
</feature>
<dbReference type="GO" id="GO:0015990">
    <property type="term" value="P:electron transport coupled proton transport"/>
    <property type="evidence" value="ECO:0007669"/>
    <property type="project" value="TreeGrafter"/>
</dbReference>
<feature type="transmembrane region" description="Helical" evidence="17">
    <location>
        <begin position="332"/>
        <end position="353"/>
    </location>
</feature>
<name>A0A3R5SXI1_9ACAR</name>
<evidence type="ECO:0000256" key="17">
    <source>
        <dbReference type="RuleBase" id="RU003297"/>
    </source>
</evidence>
<evidence type="ECO:0000256" key="6">
    <source>
        <dbReference type="ARBA" id="ARBA00022448"/>
    </source>
</evidence>
<comment type="function">
    <text evidence="17">Core subunit of the mitochondrial membrane respiratory chain NADH dehydrogenase (Complex I) which catalyzes electron transfer from NADH through the respiratory chain, using ubiquinone as an electron acceptor. Essential for the catalytic activity and assembly of complex I.</text>
</comment>
<evidence type="ECO:0000256" key="10">
    <source>
        <dbReference type="ARBA" id="ARBA00022982"/>
    </source>
</evidence>
<evidence type="ECO:0000256" key="4">
    <source>
        <dbReference type="ARBA" id="ARBA00012944"/>
    </source>
</evidence>
<evidence type="ECO:0000256" key="14">
    <source>
        <dbReference type="ARBA" id="ARBA00023128"/>
    </source>
</evidence>
<proteinExistence type="inferred from homology"/>
<feature type="transmembrane region" description="Helical" evidence="17">
    <location>
        <begin position="205"/>
        <end position="223"/>
    </location>
</feature>
<keyword evidence="7 17" id="KW-0679">Respiratory chain</keyword>
<dbReference type="EC" id="7.1.1.2" evidence="4 17"/>
<keyword evidence="15 17" id="KW-0472">Membrane</keyword>
<dbReference type="AlphaFoldDB" id="A0A3R5SXI1"/>
<keyword evidence="10 17" id="KW-0249">Electron transport</keyword>
<evidence type="ECO:0000313" key="21">
    <source>
        <dbReference type="EMBL" id="QAB05971.1"/>
    </source>
</evidence>
<keyword evidence="8 17" id="KW-0812">Transmembrane</keyword>
<dbReference type="Pfam" id="PF01059">
    <property type="entry name" value="Oxidored_q5_N"/>
    <property type="match status" value="1"/>
</dbReference>
<keyword evidence="9" id="KW-1278">Translocase</keyword>
<comment type="similarity">
    <text evidence="3 17">Belongs to the complex I subunit 4 family.</text>
</comment>
<comment type="function">
    <text evidence="1">Core subunit of the mitochondrial membrane respiratory chain NADH dehydrogenase (Complex I) that is believed to belong to the minimal assembly required for catalysis. Complex I functions in the transfer of electrons from NADH to the respiratory chain. The immediate electron acceptor for the enzyme is believed to be ubiquinone.</text>
</comment>
<reference evidence="20" key="1">
    <citation type="submission" date="2018-03" db="EMBL/GenBank/DDBJ databases">
        <title>Mitochondrial genome analysis reveals intraspecific variation within Australian hard tick species.</title>
        <authorList>
            <person name="Burnard D."/>
            <person name="Shao R."/>
            <person name="Polkinghorne A."/>
        </authorList>
    </citation>
    <scope>NUCLEOTIDE SEQUENCE</scope>
    <source>
        <strain evidence="22">A6</strain>
        <strain evidence="20">B6</strain>
        <strain evidence="21">C9</strain>
    </source>
</reference>
<keyword evidence="14 17" id="KW-0496">Mitochondrion</keyword>
<dbReference type="GO" id="GO:0042773">
    <property type="term" value="P:ATP synthesis coupled electron transport"/>
    <property type="evidence" value="ECO:0007669"/>
    <property type="project" value="InterPro"/>
</dbReference>